<dbReference type="EMBL" id="JARPUR010000001">
    <property type="protein sequence ID" value="KAK4884631.1"/>
    <property type="molecule type" value="Genomic_DNA"/>
</dbReference>
<organism evidence="2 3">
    <name type="scientific">Aquatica leii</name>
    <dbReference type="NCBI Taxonomy" id="1421715"/>
    <lineage>
        <taxon>Eukaryota</taxon>
        <taxon>Metazoa</taxon>
        <taxon>Ecdysozoa</taxon>
        <taxon>Arthropoda</taxon>
        <taxon>Hexapoda</taxon>
        <taxon>Insecta</taxon>
        <taxon>Pterygota</taxon>
        <taxon>Neoptera</taxon>
        <taxon>Endopterygota</taxon>
        <taxon>Coleoptera</taxon>
        <taxon>Polyphaga</taxon>
        <taxon>Elateriformia</taxon>
        <taxon>Elateroidea</taxon>
        <taxon>Lampyridae</taxon>
        <taxon>Luciolinae</taxon>
        <taxon>Aquatica</taxon>
    </lineage>
</organism>
<feature type="compositionally biased region" description="Polar residues" evidence="1">
    <location>
        <begin position="229"/>
        <end position="244"/>
    </location>
</feature>
<keyword evidence="3" id="KW-1185">Reference proteome</keyword>
<name>A0AAN7PMV3_9COLE</name>
<reference evidence="3" key="1">
    <citation type="submission" date="2023-01" db="EMBL/GenBank/DDBJ databases">
        <title>Key to firefly adult light organ development and bioluminescence: homeobox transcription factors regulate luciferase expression and transportation to peroxisome.</title>
        <authorList>
            <person name="Fu X."/>
        </authorList>
    </citation>
    <scope>NUCLEOTIDE SEQUENCE [LARGE SCALE GENOMIC DNA]</scope>
</reference>
<feature type="region of interest" description="Disordered" evidence="1">
    <location>
        <begin position="217"/>
        <end position="247"/>
    </location>
</feature>
<accession>A0AAN7PMV3</accession>
<sequence length="1405" mass="159343">MNLLFVLPPVEVIYNKNKPYSSMYTVVLRPFKSIVVLCALTKIVGMFHGRYYRVTDNGDASQIITDMSQSFQSCSTSKLSFCDGPYDISTWSAMPYGIENMECLNTQLRDDKKPTKELRKSTETDKNQKDIPCKSIIRFPKIAVKGNQLRGNTFKGKRNNTFDNVFEADFENLPHAKKINKLSLTCNLKNSNVKDTFNNPILSLTQDKSTARYESLTDNQYHKEKGSRTRQTSSKTKAQRTLSQKAIEDELPSSKLTLSYSENGIKSSEVLKNTSNPMADEGTLDNKLNDLKTLRDKYEQLKPAASEGNLTEISDDEDNNLVENNANIGSQIIIRKARNALIQTESSKTKSNDTVEQNLLENNLFSLKTTGHYSQLETPIKLDRSVFDSGLLTNASNNKIISQGVIENSVNVSSPSTNIESASTAQIKKTFENSFSQNVSDEDSSLPIIAVCTPKQVLRLSKLLNKKSKKLEEKVIQDIEVFKSKSTLENRCKFEFDRIDEGIYERKHEKVISRKEESERAQEVDCELKFRNCLEEIRNAKLSVCKKLSKVDENLSDNSASSLLNISATSIYSANNVDKGFNVRNDEDSQTLTKTVTVTPIKTQAPLLNPTFVNKQLIDTIHKISFCHKRDYAELEKDENFTSENTFSDSLLSESLSCYSRHDTIASKESARMENDFCCDNTSLNANLRSIFDNNSSSDLQDTRNINLVSKLTLRKNELEFHNDASSNISTIINNAVKDTEVVLNDNSTEKKNLKHSQELLQELYSQSLFSSIEENQISQTNSITNEVLANSCLSNTKICNNSLKFFEDTVLQVPNNENDINLDTQNNQQSRTIKLKTNSNVQKEILFGNNKEFVKEAVSNVNMLPDVITNARSLNTEINECVEYDFIPETPLKETITTEKIILYPIPIEDSFISKMLSKETVTSENQILTENLIEDHLISKTTFQDTSATEKNCLTQNESKKANMVENQLSVVTTDKVETDDKLCKRVSVIIDYTTQKAVTKILQIQSIQKSVHVKSTSEINKISNLKNMTEILQLKENDQSKNITNKTAVQNKNWFSNDKTVDRIATSTFKKDINDFTKLHQTITNSFTSTHSKSSSKYSSKKIKLYNPNNPVITGNTEEPLLIDAQNSQSLQISNALTKNFKRNFEYSSTFSQSSNKPAKKMNRKNFVPNETLLSSGVKKKSKSNLFLNKTNNINTGKTKKINILQNLVIHPGKRIVNCNFEKKQETLDEIISNIQNNEKFNSLIKSICTQMKISQDNGKPKQMPHCNDDKLFRKPAKRSSTWKIFDEFNNNCASKVKKNDTIKDNTFLQNSLQENDFDENLKNNYEELYKLILKCSKSGNNDETRTKVISVIDGVLANLNHTYKSLQERFSHEKDTSSSNDKLLNVLENLIATINKYLIQK</sequence>
<protein>
    <submittedName>
        <fullName evidence="2">Uncharacterized protein</fullName>
    </submittedName>
</protein>
<evidence type="ECO:0000256" key="1">
    <source>
        <dbReference type="SAM" id="MobiDB-lite"/>
    </source>
</evidence>
<proteinExistence type="predicted"/>
<evidence type="ECO:0000313" key="2">
    <source>
        <dbReference type="EMBL" id="KAK4884631.1"/>
    </source>
</evidence>
<evidence type="ECO:0000313" key="3">
    <source>
        <dbReference type="Proteomes" id="UP001353858"/>
    </source>
</evidence>
<gene>
    <name evidence="2" type="ORF">RN001_000902</name>
</gene>
<comment type="caution">
    <text evidence="2">The sequence shown here is derived from an EMBL/GenBank/DDBJ whole genome shotgun (WGS) entry which is preliminary data.</text>
</comment>
<dbReference type="Proteomes" id="UP001353858">
    <property type="component" value="Unassembled WGS sequence"/>
</dbReference>